<organism evidence="1 2">
    <name type="scientific">Gigaspora margarita</name>
    <dbReference type="NCBI Taxonomy" id="4874"/>
    <lineage>
        <taxon>Eukaryota</taxon>
        <taxon>Fungi</taxon>
        <taxon>Fungi incertae sedis</taxon>
        <taxon>Mucoromycota</taxon>
        <taxon>Glomeromycotina</taxon>
        <taxon>Glomeromycetes</taxon>
        <taxon>Diversisporales</taxon>
        <taxon>Gigasporaceae</taxon>
        <taxon>Gigaspora</taxon>
    </lineage>
</organism>
<gene>
    <name evidence="1" type="ORF">GMARGA_LOCUS18288</name>
</gene>
<keyword evidence="2" id="KW-1185">Reference proteome</keyword>
<accession>A0ABN7VG00</accession>
<protein>
    <submittedName>
        <fullName evidence="1">39255_t:CDS:1</fullName>
    </submittedName>
</protein>
<dbReference type="EMBL" id="CAJVQB010014502">
    <property type="protein sequence ID" value="CAG8768791.1"/>
    <property type="molecule type" value="Genomic_DNA"/>
</dbReference>
<comment type="caution">
    <text evidence="1">The sequence shown here is derived from an EMBL/GenBank/DDBJ whole genome shotgun (WGS) entry which is preliminary data.</text>
</comment>
<evidence type="ECO:0000313" key="2">
    <source>
        <dbReference type="Proteomes" id="UP000789901"/>
    </source>
</evidence>
<sequence>MTSSSYSPPRILQERRKSSLEIDGNSRSNALLSPPLTFSSPLARHVTMPQLPSTHKITLEQRRASANEAIFESPHLESKKQNLWKQKKNLTKFDRVDNTDISRATSTNIPISNAPIFNIPISTYPSQRTHLNVPIFNVPALVLTDEAFFNPKWLESVRQELYEEFLKQRNLIGKDFKSRNY</sequence>
<reference evidence="1 2" key="1">
    <citation type="submission" date="2021-06" db="EMBL/GenBank/DDBJ databases">
        <authorList>
            <person name="Kallberg Y."/>
            <person name="Tangrot J."/>
            <person name="Rosling A."/>
        </authorList>
    </citation>
    <scope>NUCLEOTIDE SEQUENCE [LARGE SCALE GENOMIC DNA]</scope>
    <source>
        <strain evidence="1 2">120-4 pot B 10/14</strain>
    </source>
</reference>
<evidence type="ECO:0000313" key="1">
    <source>
        <dbReference type="EMBL" id="CAG8768791.1"/>
    </source>
</evidence>
<proteinExistence type="predicted"/>
<name>A0ABN7VG00_GIGMA</name>
<dbReference type="Proteomes" id="UP000789901">
    <property type="component" value="Unassembled WGS sequence"/>
</dbReference>